<dbReference type="InterPro" id="IPR023393">
    <property type="entry name" value="START-like_dom_sf"/>
</dbReference>
<feature type="region of interest" description="Disordered" evidence="2">
    <location>
        <begin position="189"/>
        <end position="256"/>
    </location>
</feature>
<keyword evidence="6" id="KW-1185">Reference proteome</keyword>
<feature type="chain" id="PRO_5005459721" description="Coenzyme Q-binding protein COQ10 START domain-containing protein" evidence="3">
    <location>
        <begin position="27"/>
        <end position="256"/>
    </location>
</feature>
<evidence type="ECO:0000256" key="2">
    <source>
        <dbReference type="SAM" id="MobiDB-lite"/>
    </source>
</evidence>
<dbReference type="SUPFAM" id="SSF55961">
    <property type="entry name" value="Bet v1-like"/>
    <property type="match status" value="1"/>
</dbReference>
<feature type="domain" description="Coenzyme Q-binding protein COQ10 START" evidence="4">
    <location>
        <begin position="62"/>
        <end position="177"/>
    </location>
</feature>
<evidence type="ECO:0000256" key="3">
    <source>
        <dbReference type="SAM" id="SignalP"/>
    </source>
</evidence>
<organism evidence="5 6">
    <name type="scientific">Chondromyces crocatus</name>
    <dbReference type="NCBI Taxonomy" id="52"/>
    <lineage>
        <taxon>Bacteria</taxon>
        <taxon>Pseudomonadati</taxon>
        <taxon>Myxococcota</taxon>
        <taxon>Polyangia</taxon>
        <taxon>Polyangiales</taxon>
        <taxon>Polyangiaceae</taxon>
        <taxon>Chondromyces</taxon>
    </lineage>
</organism>
<dbReference type="EMBL" id="CP012159">
    <property type="protein sequence ID" value="AKT42178.1"/>
    <property type="molecule type" value="Genomic_DNA"/>
</dbReference>
<evidence type="ECO:0000313" key="6">
    <source>
        <dbReference type="Proteomes" id="UP000067626"/>
    </source>
</evidence>
<dbReference type="AlphaFoldDB" id="A0A0K1ENK5"/>
<feature type="signal peptide" evidence="3">
    <location>
        <begin position="1"/>
        <end position="26"/>
    </location>
</feature>
<gene>
    <name evidence="5" type="ORF">CMC5_064010</name>
</gene>
<dbReference type="Proteomes" id="UP000067626">
    <property type="component" value="Chromosome"/>
</dbReference>
<protein>
    <recommendedName>
        <fullName evidence="4">Coenzyme Q-binding protein COQ10 START domain-containing protein</fullName>
    </recommendedName>
</protein>
<dbReference type="Pfam" id="PF03364">
    <property type="entry name" value="Polyketide_cyc"/>
    <property type="match status" value="1"/>
</dbReference>
<proteinExistence type="inferred from homology"/>
<comment type="similarity">
    <text evidence="1">Belongs to the ribosome association toxin RatA family.</text>
</comment>
<dbReference type="InterPro" id="IPR005031">
    <property type="entry name" value="COQ10_START"/>
</dbReference>
<dbReference type="RefSeq" id="WP_082362958.1">
    <property type="nucleotide sequence ID" value="NZ_CP012159.1"/>
</dbReference>
<reference evidence="5 6" key="1">
    <citation type="submission" date="2015-07" db="EMBL/GenBank/DDBJ databases">
        <title>Genome analysis of myxobacterium Chondromyces crocatus Cm c5 reveals a high potential for natural compound synthesis and the genetic basis for the loss of fruiting body formation.</title>
        <authorList>
            <person name="Zaburannyi N."/>
            <person name="Bunk B."/>
            <person name="Maier J."/>
            <person name="Overmann J."/>
            <person name="Mueller R."/>
        </authorList>
    </citation>
    <scope>NUCLEOTIDE SEQUENCE [LARGE SCALE GENOMIC DNA]</scope>
    <source>
        <strain evidence="5 6">Cm c5</strain>
    </source>
</reference>
<name>A0A0K1ENK5_CHOCO</name>
<evidence type="ECO:0000259" key="4">
    <source>
        <dbReference type="Pfam" id="PF03364"/>
    </source>
</evidence>
<accession>A0A0K1ENK5</accession>
<sequence>MKHLRTAWLAPLMALALQLGVGVAHADEESDRLAALGKPHTYTMKTTNPPSPIETGGAATVIDAPIAEVRKVVTNYGAYQKFLKPFDQSRVISKRKGVSEVYLQVPILNGAANIWIVTEIAPPVKQGKDELVVGKFKNGNVEDFRAVWRMRSVSPDKTVLKLELMVDPALPFGASIVTQTLVKSAAKGVAGVKTRAEEAHAKRPGNKKKGSSAAVADTPSEAPEKRPETTEVASQSPADTKAPPSGSSKPKEEAPR</sequence>
<dbReference type="Gene3D" id="3.30.530.20">
    <property type="match status" value="1"/>
</dbReference>
<keyword evidence="3" id="KW-0732">Signal</keyword>
<dbReference type="KEGG" id="ccro:CMC5_064010"/>
<evidence type="ECO:0000256" key="1">
    <source>
        <dbReference type="ARBA" id="ARBA00008918"/>
    </source>
</evidence>
<evidence type="ECO:0000313" key="5">
    <source>
        <dbReference type="EMBL" id="AKT42178.1"/>
    </source>
</evidence>
<dbReference type="OrthoDB" id="9804759at2"/>